<keyword evidence="3" id="KW-1185">Reference proteome</keyword>
<feature type="compositionally biased region" description="Basic and acidic residues" evidence="1">
    <location>
        <begin position="68"/>
        <end position="79"/>
    </location>
</feature>
<name>A0AA38VQ03_9PEZI</name>
<evidence type="ECO:0000256" key="1">
    <source>
        <dbReference type="SAM" id="MobiDB-lite"/>
    </source>
</evidence>
<comment type="caution">
    <text evidence="2">The sequence shown here is derived from an EMBL/GenBank/DDBJ whole genome shotgun (WGS) entry which is preliminary data.</text>
</comment>
<organism evidence="2 3">
    <name type="scientific">Coniochaeta hoffmannii</name>
    <dbReference type="NCBI Taxonomy" id="91930"/>
    <lineage>
        <taxon>Eukaryota</taxon>
        <taxon>Fungi</taxon>
        <taxon>Dikarya</taxon>
        <taxon>Ascomycota</taxon>
        <taxon>Pezizomycotina</taxon>
        <taxon>Sordariomycetes</taxon>
        <taxon>Sordariomycetidae</taxon>
        <taxon>Coniochaetales</taxon>
        <taxon>Coniochaetaceae</taxon>
        <taxon>Coniochaeta</taxon>
    </lineage>
</organism>
<sequence length="97" mass="9771">MPSTTSKGQGEPHKTLRQLAAEKTQGKGANPSLLGDPVSLAAESTADDKPNTAKKAGSGKHGAASDHGQTRRDPADHDNGPSGSSGSVTKGRPSSKL</sequence>
<feature type="compositionally biased region" description="Low complexity" evidence="1">
    <location>
        <begin position="53"/>
        <end position="67"/>
    </location>
</feature>
<reference evidence="2" key="1">
    <citation type="submission" date="2022-07" db="EMBL/GenBank/DDBJ databases">
        <title>Fungi with potential for degradation of polypropylene.</title>
        <authorList>
            <person name="Gostincar C."/>
        </authorList>
    </citation>
    <scope>NUCLEOTIDE SEQUENCE</scope>
    <source>
        <strain evidence="2">EXF-13287</strain>
    </source>
</reference>
<evidence type="ECO:0000313" key="2">
    <source>
        <dbReference type="EMBL" id="KAJ9144402.1"/>
    </source>
</evidence>
<gene>
    <name evidence="2" type="ORF">NKR19_g6446</name>
</gene>
<dbReference type="Proteomes" id="UP001174691">
    <property type="component" value="Unassembled WGS sequence"/>
</dbReference>
<dbReference type="EMBL" id="JANBVN010000099">
    <property type="protein sequence ID" value="KAJ9144402.1"/>
    <property type="molecule type" value="Genomic_DNA"/>
</dbReference>
<proteinExistence type="predicted"/>
<accession>A0AA38VQ03</accession>
<dbReference type="AlphaFoldDB" id="A0AA38VQ03"/>
<feature type="region of interest" description="Disordered" evidence="1">
    <location>
        <begin position="1"/>
        <end position="97"/>
    </location>
</feature>
<protein>
    <submittedName>
        <fullName evidence="2">Uncharacterized protein</fullName>
    </submittedName>
</protein>
<evidence type="ECO:0000313" key="3">
    <source>
        <dbReference type="Proteomes" id="UP001174691"/>
    </source>
</evidence>